<organism evidence="6 7">
    <name type="scientific">Cladosporium halotolerans</name>
    <dbReference type="NCBI Taxonomy" id="1052096"/>
    <lineage>
        <taxon>Eukaryota</taxon>
        <taxon>Fungi</taxon>
        <taxon>Dikarya</taxon>
        <taxon>Ascomycota</taxon>
        <taxon>Pezizomycotina</taxon>
        <taxon>Dothideomycetes</taxon>
        <taxon>Dothideomycetidae</taxon>
        <taxon>Cladosporiales</taxon>
        <taxon>Cladosporiaceae</taxon>
        <taxon>Cladosporium</taxon>
    </lineage>
</organism>
<dbReference type="GeneID" id="96004272"/>
<dbReference type="GO" id="GO:0016757">
    <property type="term" value="F:glycosyltransferase activity"/>
    <property type="evidence" value="ECO:0007669"/>
    <property type="project" value="UniProtKB-KW"/>
</dbReference>
<proteinExistence type="inferred from homology"/>
<comment type="caution">
    <text evidence="6">The sequence shown here is derived from an EMBL/GenBank/DDBJ whole genome shotgun (WGS) entry which is preliminary data.</text>
</comment>
<evidence type="ECO:0000313" key="6">
    <source>
        <dbReference type="EMBL" id="KAL1588317.1"/>
    </source>
</evidence>
<reference evidence="6 7" key="1">
    <citation type="journal article" date="2020" name="Microbiol. Resour. Announc.">
        <title>Draft Genome Sequence of a Cladosporium Species Isolated from the Mesophotic Ascidian Didemnum maculosum.</title>
        <authorList>
            <person name="Gioti A."/>
            <person name="Siaperas R."/>
            <person name="Nikolaivits E."/>
            <person name="Le Goff G."/>
            <person name="Ouazzani J."/>
            <person name="Kotoulas G."/>
            <person name="Topakas E."/>
        </authorList>
    </citation>
    <scope>NUCLEOTIDE SEQUENCE [LARGE SCALE GENOMIC DNA]</scope>
    <source>
        <strain evidence="6 7">TM138-S3</strain>
    </source>
</reference>
<evidence type="ECO:0000256" key="5">
    <source>
        <dbReference type="SAM" id="MobiDB-lite"/>
    </source>
</evidence>
<dbReference type="AlphaFoldDB" id="A0AB34KWB3"/>
<keyword evidence="3" id="KW-0808">Transferase</keyword>
<feature type="coiled-coil region" evidence="4">
    <location>
        <begin position="349"/>
        <end position="394"/>
    </location>
</feature>
<dbReference type="SUPFAM" id="SSF100934">
    <property type="entry name" value="Heat shock protein 70kD (HSP70), C-terminal subdomain"/>
    <property type="match status" value="1"/>
</dbReference>
<dbReference type="Gene3D" id="1.20.1270.10">
    <property type="match status" value="1"/>
</dbReference>
<dbReference type="InterPro" id="IPR008630">
    <property type="entry name" value="Glyco_trans_34"/>
</dbReference>
<dbReference type="GO" id="GO:0006487">
    <property type="term" value="P:protein N-linked glycosylation"/>
    <property type="evidence" value="ECO:0007669"/>
    <property type="project" value="TreeGrafter"/>
</dbReference>
<keyword evidence="4" id="KW-0175">Coiled coil</keyword>
<name>A0AB34KWB3_9PEZI</name>
<evidence type="ECO:0008006" key="8">
    <source>
        <dbReference type="Google" id="ProtNLM"/>
    </source>
</evidence>
<sequence>MVTTTLGPSEGGDDVLQGYDAASGGLLHELVGFGGKEAIGDWMAAGGEGRRKPSVKGALADLHHAVSDTIQSWNPYGSKEAGVNASGLTSFEEGALNQQLEMRTRVGKCTILLDGDSLRERAIRTHEEHDRLHGYRLHVLRQPLLGEHWSKPAYILSLLLQELSKPDEERLEWLLWVDADTVILNPRVPIETFLPPPDAEFDDVHLLYSSDETGLNNGVFSVRVNQWAVKFLTATVTLRLYKPDEPLEFRDQSAMNTIIKERAFERNIVQAPQRCFNTYQGEHNQTLAPFQVRRGDMLVHFAGVPNQEERMAYWIERAEKHLDDWELPLKSTAYPEEMKDFWDGVKATREREREAMAELRLKAARLLSNVGTQLEEYNGRLSDAEKEAINKQRDELNRVLIKEEYTHDTAKISEEIGKLEQTAQPLLHALKESQKAWLNTAHEAIFAGEKELLENKSINGSSSLEMQTLNTTIQRLKMLITAPQEEWQKATITAATHQLTAAQAKLQAKKAAEAVAAAKKATAQKLGQSEDQQAEEQDGNESAPKDAVVITSVGPATTVLVVQTVAGEVVVATVVGEPVIQVVTQEEMAVTLWTTVEESVPAATAEASSDGATETEDN</sequence>
<dbReference type="Proteomes" id="UP000803884">
    <property type="component" value="Unassembled WGS sequence"/>
</dbReference>
<dbReference type="Gene3D" id="3.90.550.10">
    <property type="entry name" value="Spore Coat Polysaccharide Biosynthesis Protein SpsA, Chain A"/>
    <property type="match status" value="1"/>
</dbReference>
<keyword evidence="2" id="KW-0328">Glycosyltransferase</keyword>
<evidence type="ECO:0000256" key="4">
    <source>
        <dbReference type="SAM" id="Coils"/>
    </source>
</evidence>
<dbReference type="RefSeq" id="XP_069231422.1">
    <property type="nucleotide sequence ID" value="XM_069371434.1"/>
</dbReference>
<dbReference type="PANTHER" id="PTHR31306:SF8">
    <property type="entry name" value="GLYCOSYLTRANSFERASE FAMILY 34 PROTEIN"/>
    <property type="match status" value="1"/>
</dbReference>
<keyword evidence="7" id="KW-1185">Reference proteome</keyword>
<dbReference type="EMBL" id="JAAQHG020000007">
    <property type="protein sequence ID" value="KAL1588317.1"/>
    <property type="molecule type" value="Genomic_DNA"/>
</dbReference>
<evidence type="ECO:0000256" key="1">
    <source>
        <dbReference type="ARBA" id="ARBA00005664"/>
    </source>
</evidence>
<dbReference type="InterPro" id="IPR029048">
    <property type="entry name" value="HSP70_C_sf"/>
</dbReference>
<accession>A0AB34KWB3</accession>
<evidence type="ECO:0000256" key="3">
    <source>
        <dbReference type="ARBA" id="ARBA00022679"/>
    </source>
</evidence>
<dbReference type="InterPro" id="IPR029044">
    <property type="entry name" value="Nucleotide-diphossugar_trans"/>
</dbReference>
<dbReference type="Pfam" id="PF05637">
    <property type="entry name" value="Glyco_transf_34"/>
    <property type="match status" value="1"/>
</dbReference>
<feature type="region of interest" description="Disordered" evidence="5">
    <location>
        <begin position="524"/>
        <end position="545"/>
    </location>
</feature>
<dbReference type="SUPFAM" id="SSF53448">
    <property type="entry name" value="Nucleotide-diphospho-sugar transferases"/>
    <property type="match status" value="1"/>
</dbReference>
<gene>
    <name evidence="6" type="ORF">WHR41_02828</name>
</gene>
<protein>
    <recommendedName>
        <fullName evidence="8">Glycosyltransferase family 34 protein</fullName>
    </recommendedName>
</protein>
<dbReference type="PANTHER" id="PTHR31306">
    <property type="entry name" value="ALPHA-1,6-MANNOSYLTRANSFERASE MNN11-RELATED"/>
    <property type="match status" value="1"/>
</dbReference>
<evidence type="ECO:0000313" key="7">
    <source>
        <dbReference type="Proteomes" id="UP000803884"/>
    </source>
</evidence>
<evidence type="ECO:0000256" key="2">
    <source>
        <dbReference type="ARBA" id="ARBA00022676"/>
    </source>
</evidence>
<dbReference type="GO" id="GO:0000139">
    <property type="term" value="C:Golgi membrane"/>
    <property type="evidence" value="ECO:0007669"/>
    <property type="project" value="TreeGrafter"/>
</dbReference>
<comment type="similarity">
    <text evidence="1">Belongs to the glycosyltransferase 34 family.</text>
</comment>